<dbReference type="Proteomes" id="UP001281761">
    <property type="component" value="Unassembled WGS sequence"/>
</dbReference>
<evidence type="ECO:0000313" key="1">
    <source>
        <dbReference type="EMBL" id="KAK2947869.1"/>
    </source>
</evidence>
<proteinExistence type="predicted"/>
<reference evidence="1 2" key="1">
    <citation type="journal article" date="2022" name="bioRxiv">
        <title>Genomics of Preaxostyla Flagellates Illuminates Evolutionary Transitions and the Path Towards Mitochondrial Loss.</title>
        <authorList>
            <person name="Novak L.V.F."/>
            <person name="Treitli S.C."/>
            <person name="Pyrih J."/>
            <person name="Halakuc P."/>
            <person name="Pipaliya S.V."/>
            <person name="Vacek V."/>
            <person name="Brzon O."/>
            <person name="Soukal P."/>
            <person name="Eme L."/>
            <person name="Dacks J.B."/>
            <person name="Karnkowska A."/>
            <person name="Elias M."/>
            <person name="Hampl V."/>
        </authorList>
    </citation>
    <scope>NUCLEOTIDE SEQUENCE [LARGE SCALE GENOMIC DNA]</scope>
    <source>
        <strain evidence="1">NAU3</strain>
        <tissue evidence="1">Gut</tissue>
    </source>
</reference>
<sequence>MRNGQVSVAMDAGTIQGRHCLFVLLVNIRSDNSVVFYQLYPKISIAEEYSTTVCFILTDLETDDITLKAATVEWRSHAAAFSTKIPDCLEHRWSWVDTILDFIDQSGQSVKVGPNSNETFNIRRQLKLLF</sequence>
<accession>A0ABQ9X7N6</accession>
<evidence type="ECO:0000313" key="2">
    <source>
        <dbReference type="Proteomes" id="UP001281761"/>
    </source>
</evidence>
<gene>
    <name evidence="1" type="ORF">BLNAU_17194</name>
</gene>
<comment type="caution">
    <text evidence="1">The sequence shown here is derived from an EMBL/GenBank/DDBJ whole genome shotgun (WGS) entry which is preliminary data.</text>
</comment>
<keyword evidence="2" id="KW-1185">Reference proteome</keyword>
<organism evidence="1 2">
    <name type="scientific">Blattamonas nauphoetae</name>
    <dbReference type="NCBI Taxonomy" id="2049346"/>
    <lineage>
        <taxon>Eukaryota</taxon>
        <taxon>Metamonada</taxon>
        <taxon>Preaxostyla</taxon>
        <taxon>Oxymonadida</taxon>
        <taxon>Blattamonas</taxon>
    </lineage>
</organism>
<name>A0ABQ9X7N6_9EUKA</name>
<protein>
    <submittedName>
        <fullName evidence="1">Uncharacterized protein</fullName>
    </submittedName>
</protein>
<dbReference type="EMBL" id="JARBJD010000189">
    <property type="protein sequence ID" value="KAK2947869.1"/>
    <property type="molecule type" value="Genomic_DNA"/>
</dbReference>